<feature type="region of interest" description="Disordered" evidence="6">
    <location>
        <begin position="424"/>
        <end position="491"/>
    </location>
</feature>
<feature type="compositionally biased region" description="Basic and acidic residues" evidence="6">
    <location>
        <begin position="298"/>
        <end position="308"/>
    </location>
</feature>
<dbReference type="PANTHER" id="PTHR14369:SF0">
    <property type="entry name" value="SURFEIT LOCUS PROTEIN 6"/>
    <property type="match status" value="1"/>
</dbReference>
<dbReference type="AlphaFoldDB" id="M7BRC3"/>
<protein>
    <submittedName>
        <fullName evidence="8">Surfeit locus protein 6</fullName>
    </submittedName>
</protein>
<dbReference type="STRING" id="8469.M7BRC3"/>
<name>M7BRC3_CHEMY</name>
<evidence type="ECO:0000313" key="9">
    <source>
        <dbReference type="Proteomes" id="UP000031443"/>
    </source>
</evidence>
<dbReference type="GO" id="GO:0006357">
    <property type="term" value="P:regulation of transcription by RNA polymerase II"/>
    <property type="evidence" value="ECO:0007669"/>
    <property type="project" value="InterPro"/>
</dbReference>
<keyword evidence="5" id="KW-0539">Nucleus</keyword>
<accession>M7BRC3</accession>
<dbReference type="Pfam" id="PF06179">
    <property type="entry name" value="Med22"/>
    <property type="match status" value="1"/>
</dbReference>
<dbReference type="PANTHER" id="PTHR14369">
    <property type="entry name" value="SURFEIT LOCUS PROTEIN 6"/>
    <property type="match status" value="1"/>
</dbReference>
<evidence type="ECO:0000256" key="3">
    <source>
        <dbReference type="ARBA" id="ARBA00023015"/>
    </source>
</evidence>
<feature type="compositionally biased region" description="Low complexity" evidence="6">
    <location>
        <begin position="309"/>
        <end position="318"/>
    </location>
</feature>
<dbReference type="GO" id="GO:0042274">
    <property type="term" value="P:ribosomal small subunit biogenesis"/>
    <property type="evidence" value="ECO:0007669"/>
    <property type="project" value="TreeGrafter"/>
</dbReference>
<keyword evidence="3" id="KW-0805">Transcription regulation</keyword>
<dbReference type="InterPro" id="IPR007019">
    <property type="entry name" value="SURF6"/>
</dbReference>
<feature type="compositionally biased region" description="Basic residues" evidence="6">
    <location>
        <begin position="453"/>
        <end position="464"/>
    </location>
</feature>
<comment type="similarity">
    <text evidence="2">Belongs to the SURF6 family.</text>
</comment>
<dbReference type="GO" id="GO:0016592">
    <property type="term" value="C:mediator complex"/>
    <property type="evidence" value="ECO:0007669"/>
    <property type="project" value="InterPro"/>
</dbReference>
<evidence type="ECO:0000313" key="8">
    <source>
        <dbReference type="EMBL" id="EMP34648.1"/>
    </source>
</evidence>
<dbReference type="InterPro" id="IPR009332">
    <property type="entry name" value="Med22"/>
</dbReference>
<feature type="compositionally biased region" description="Polar residues" evidence="6">
    <location>
        <begin position="205"/>
        <end position="235"/>
    </location>
</feature>
<feature type="compositionally biased region" description="Basic residues" evidence="6">
    <location>
        <begin position="279"/>
        <end position="297"/>
    </location>
</feature>
<dbReference type="InterPro" id="IPR029190">
    <property type="entry name" value="Rrp14/SURF6_C"/>
</dbReference>
<sequence length="491" mass="56488">MSQQRVLPQSKETLLQSYNKRLKDDIKSIMDNFTEIIKTAKIEDETQVSRATQSEQDNYEMHVRAANIVRAGESLMKLVSDLKQFLILNDFPSVNEAINQRNQQLRSVQEECDKKLISLRDEISIDLYELEEEYYSSRGAEHTQFLLKLMGATASKRAGSGDASSEPKKKKRKKPRKQTEKANAPQAKQAAPSTSKSSPAKQAVPNLNTSTPAELTAPNSTSTPTGTAVSKTENGTTGGKSDPDSFSAVNILRQRLHEKMQEVSGQGGTKELSPVVLEKRRRRKYEKERKRRRRKELKMKEKMEKKGAQEAAAAAEPQQAREENKVGIIFNQVKVCEEEELSKTEKKREKRKRVKGNLTPLTGKNYKQLLSRLEARKSKLEELKDKDQKKAMELENKMKWTNVLYKAEGVKIRDDEERLKAALKRKEKRKAQRQKQWEKRTEHVVEKMQQRQDKRRKNIQKKKAAKVEHRKDKARKKGRILPEDLEKAGVK</sequence>
<dbReference type="eggNOG" id="KOG2885">
    <property type="taxonomic scope" value="Eukaryota"/>
</dbReference>
<feature type="compositionally biased region" description="Basic and acidic residues" evidence="6">
    <location>
        <begin position="480"/>
        <end position="491"/>
    </location>
</feature>
<feature type="region of interest" description="Disordered" evidence="6">
    <location>
        <begin position="155"/>
        <end position="322"/>
    </location>
</feature>
<dbReference type="GO" id="GO:0003712">
    <property type="term" value="F:transcription coregulator activity"/>
    <property type="evidence" value="ECO:0007669"/>
    <property type="project" value="InterPro"/>
</dbReference>
<proteinExistence type="inferred from homology"/>
<dbReference type="GO" id="GO:0003723">
    <property type="term" value="F:RNA binding"/>
    <property type="evidence" value="ECO:0007669"/>
    <property type="project" value="TreeGrafter"/>
</dbReference>
<dbReference type="GO" id="GO:0003677">
    <property type="term" value="F:DNA binding"/>
    <property type="evidence" value="ECO:0007669"/>
    <property type="project" value="TreeGrafter"/>
</dbReference>
<evidence type="ECO:0000256" key="6">
    <source>
        <dbReference type="SAM" id="MobiDB-lite"/>
    </source>
</evidence>
<keyword evidence="9" id="KW-1185">Reference proteome</keyword>
<feature type="compositionally biased region" description="Basic residues" evidence="6">
    <location>
        <begin position="424"/>
        <end position="433"/>
    </location>
</feature>
<reference evidence="9" key="1">
    <citation type="journal article" date="2013" name="Nat. Genet.">
        <title>The draft genomes of soft-shell turtle and green sea turtle yield insights into the development and evolution of the turtle-specific body plan.</title>
        <authorList>
            <person name="Wang Z."/>
            <person name="Pascual-Anaya J."/>
            <person name="Zadissa A."/>
            <person name="Li W."/>
            <person name="Niimura Y."/>
            <person name="Huang Z."/>
            <person name="Li C."/>
            <person name="White S."/>
            <person name="Xiong Z."/>
            <person name="Fang D."/>
            <person name="Wang B."/>
            <person name="Ming Y."/>
            <person name="Chen Y."/>
            <person name="Zheng Y."/>
            <person name="Kuraku S."/>
            <person name="Pignatelli M."/>
            <person name="Herrero J."/>
            <person name="Beal K."/>
            <person name="Nozawa M."/>
            <person name="Li Q."/>
            <person name="Wang J."/>
            <person name="Zhang H."/>
            <person name="Yu L."/>
            <person name="Shigenobu S."/>
            <person name="Wang J."/>
            <person name="Liu J."/>
            <person name="Flicek P."/>
            <person name="Searle S."/>
            <person name="Wang J."/>
            <person name="Kuratani S."/>
            <person name="Yin Y."/>
            <person name="Aken B."/>
            <person name="Zhang G."/>
            <person name="Irie N."/>
        </authorList>
    </citation>
    <scope>NUCLEOTIDE SEQUENCE [LARGE SCALE GENOMIC DNA]</scope>
</reference>
<feature type="region of interest" description="Disordered" evidence="6">
    <location>
        <begin position="340"/>
        <end position="367"/>
    </location>
</feature>
<gene>
    <name evidence="8" type="ORF">UY3_08225</name>
</gene>
<dbReference type="GO" id="GO:0042273">
    <property type="term" value="P:ribosomal large subunit biogenesis"/>
    <property type="evidence" value="ECO:0007669"/>
    <property type="project" value="TreeGrafter"/>
</dbReference>
<dbReference type="Pfam" id="PF04935">
    <property type="entry name" value="SURF6"/>
    <property type="match status" value="1"/>
</dbReference>
<feature type="compositionally biased region" description="Low complexity" evidence="6">
    <location>
        <begin position="181"/>
        <end position="203"/>
    </location>
</feature>
<evidence type="ECO:0000256" key="2">
    <source>
        <dbReference type="ARBA" id="ARBA00005904"/>
    </source>
</evidence>
<feature type="domain" description="Ribosomal RNA-processing protein 14/surfeit locus protein 6 C-terminal" evidence="7">
    <location>
        <begin position="276"/>
        <end position="471"/>
    </location>
</feature>
<dbReference type="GO" id="GO:0005730">
    <property type="term" value="C:nucleolus"/>
    <property type="evidence" value="ECO:0007669"/>
    <property type="project" value="TreeGrafter"/>
</dbReference>
<keyword evidence="4" id="KW-0804">Transcription</keyword>
<organism evidence="8 9">
    <name type="scientific">Chelonia mydas</name>
    <name type="common">Green sea-turtle</name>
    <name type="synonym">Chelonia agassizi</name>
    <dbReference type="NCBI Taxonomy" id="8469"/>
    <lineage>
        <taxon>Eukaryota</taxon>
        <taxon>Metazoa</taxon>
        <taxon>Chordata</taxon>
        <taxon>Craniata</taxon>
        <taxon>Vertebrata</taxon>
        <taxon>Euteleostomi</taxon>
        <taxon>Archelosauria</taxon>
        <taxon>Testudinata</taxon>
        <taxon>Testudines</taxon>
        <taxon>Cryptodira</taxon>
        <taxon>Durocryptodira</taxon>
        <taxon>Americhelydia</taxon>
        <taxon>Chelonioidea</taxon>
        <taxon>Cheloniidae</taxon>
        <taxon>Chelonia</taxon>
    </lineage>
</organism>
<evidence type="ECO:0000256" key="1">
    <source>
        <dbReference type="ARBA" id="ARBA00004123"/>
    </source>
</evidence>
<dbReference type="Proteomes" id="UP000031443">
    <property type="component" value="Unassembled WGS sequence"/>
</dbReference>
<dbReference type="EMBL" id="KB532021">
    <property type="protein sequence ID" value="EMP34648.1"/>
    <property type="molecule type" value="Genomic_DNA"/>
</dbReference>
<evidence type="ECO:0000256" key="5">
    <source>
        <dbReference type="ARBA" id="ARBA00023242"/>
    </source>
</evidence>
<feature type="compositionally biased region" description="Basic and acidic residues" evidence="6">
    <location>
        <begin position="435"/>
        <end position="452"/>
    </location>
</feature>
<evidence type="ECO:0000259" key="7">
    <source>
        <dbReference type="Pfam" id="PF04935"/>
    </source>
</evidence>
<evidence type="ECO:0000256" key="4">
    <source>
        <dbReference type="ARBA" id="ARBA00023163"/>
    </source>
</evidence>
<comment type="subcellular location">
    <subcellularLocation>
        <location evidence="1">Nucleus</location>
    </subcellularLocation>
</comment>